<gene>
    <name evidence="1" type="ORF">QYF68_30965</name>
</gene>
<protein>
    <recommendedName>
        <fullName evidence="3">ABM domain-containing protein</fullName>
    </recommendedName>
</protein>
<dbReference type="EMBL" id="JAUHTC010000098">
    <property type="protein sequence ID" value="MDN4522210.1"/>
    <property type="molecule type" value="Genomic_DNA"/>
</dbReference>
<dbReference type="SUPFAM" id="SSF54909">
    <property type="entry name" value="Dimeric alpha+beta barrel"/>
    <property type="match status" value="1"/>
</dbReference>
<proteinExistence type="predicted"/>
<dbReference type="RefSeq" id="WP_011781914.1">
    <property type="nucleotide sequence ID" value="NZ_CP070380.1"/>
</dbReference>
<comment type="caution">
    <text evidence="1">The sequence shown here is derived from an EMBL/GenBank/DDBJ whole genome shotgun (WGS) entry which is preliminary data.</text>
</comment>
<evidence type="ECO:0000313" key="1">
    <source>
        <dbReference type="EMBL" id="MDN4522210.1"/>
    </source>
</evidence>
<accession>A0ABT8HN73</accession>
<evidence type="ECO:0008006" key="3">
    <source>
        <dbReference type="Google" id="ProtNLM"/>
    </source>
</evidence>
<organism evidence="1 2">
    <name type="scientific">Mycolicibacterium austroafricanum</name>
    <name type="common">Mycobacterium austroafricanum</name>
    <dbReference type="NCBI Taxonomy" id="39687"/>
    <lineage>
        <taxon>Bacteria</taxon>
        <taxon>Bacillati</taxon>
        <taxon>Actinomycetota</taxon>
        <taxon>Actinomycetes</taxon>
        <taxon>Mycobacteriales</taxon>
        <taxon>Mycobacteriaceae</taxon>
        <taxon>Mycolicibacterium</taxon>
    </lineage>
</organism>
<name>A0ABT8HN73_MYCAO</name>
<reference evidence="1" key="1">
    <citation type="submission" date="2023-07" db="EMBL/GenBank/DDBJ databases">
        <title>Degradation of tert-butanol by M. austroafricanum TBA100.</title>
        <authorList>
            <person name="Helbich S."/>
            <person name="Vainshtein Y."/>
        </authorList>
    </citation>
    <scope>NUCLEOTIDE SEQUENCE</scope>
    <source>
        <strain evidence="1">TBA100</strain>
    </source>
</reference>
<sequence>MYARTTTVWGRPSSIDDGIANMRGSVMPELQRMHGFVGFSLLADRESGRCIAASAWQTEDAMRASAPLVVEVRDRAAQILGGTVDVADWEIAVMHRHHESAEGACVRVSWVKVDPSHVESGIDLFKHSVLPALEELEGHCSTSLLVNRATGAAVISTAYDSAEALQHHRPQLDRLRDATVEQAGAQMLEECDFELAIAHLRVPELV</sequence>
<dbReference type="Proteomes" id="UP001172687">
    <property type="component" value="Unassembled WGS sequence"/>
</dbReference>
<dbReference type="InterPro" id="IPR011008">
    <property type="entry name" value="Dimeric_a/b-barrel"/>
</dbReference>
<keyword evidence="2" id="KW-1185">Reference proteome</keyword>
<evidence type="ECO:0000313" key="2">
    <source>
        <dbReference type="Proteomes" id="UP001172687"/>
    </source>
</evidence>